<organism evidence="1 2">
    <name type="scientific">Phytophthora megakarya</name>
    <dbReference type="NCBI Taxonomy" id="4795"/>
    <lineage>
        <taxon>Eukaryota</taxon>
        <taxon>Sar</taxon>
        <taxon>Stramenopiles</taxon>
        <taxon>Oomycota</taxon>
        <taxon>Peronosporomycetes</taxon>
        <taxon>Peronosporales</taxon>
        <taxon>Peronosporaceae</taxon>
        <taxon>Phytophthora</taxon>
    </lineage>
</organism>
<keyword evidence="2" id="KW-1185">Reference proteome</keyword>
<dbReference type="PANTHER" id="PTHR31569">
    <property type="entry name" value="SWIM-TYPE DOMAIN-CONTAINING PROTEIN"/>
    <property type="match status" value="1"/>
</dbReference>
<name>A0A225UPY8_9STRA</name>
<accession>A0A225UPY8</accession>
<evidence type="ECO:0000313" key="1">
    <source>
        <dbReference type="EMBL" id="OWY95001.1"/>
    </source>
</evidence>
<dbReference type="PANTHER" id="PTHR31569:SF4">
    <property type="entry name" value="SWIM-TYPE DOMAIN-CONTAINING PROTEIN"/>
    <property type="match status" value="1"/>
</dbReference>
<reference evidence="2" key="1">
    <citation type="submission" date="2017-03" db="EMBL/GenBank/DDBJ databases">
        <title>Phytopthora megakarya and P. palmivora, two closely related causual agents of cacao black pod achieved similar genome size and gene model numbers by different mechanisms.</title>
        <authorList>
            <person name="Ali S."/>
            <person name="Shao J."/>
            <person name="Larry D.J."/>
            <person name="Kronmiller B."/>
            <person name="Shen D."/>
            <person name="Strem M.D."/>
            <person name="Melnick R.L."/>
            <person name="Guiltinan M.J."/>
            <person name="Tyler B.M."/>
            <person name="Meinhardt L.W."/>
            <person name="Bailey B.A."/>
        </authorList>
    </citation>
    <scope>NUCLEOTIDE SEQUENCE [LARGE SCALE GENOMIC DNA]</scope>
    <source>
        <strain evidence="2">zdho120</strain>
    </source>
</reference>
<protein>
    <recommendedName>
        <fullName evidence="3">ABC transporter</fullName>
    </recommendedName>
</protein>
<dbReference type="Proteomes" id="UP000198211">
    <property type="component" value="Unassembled WGS sequence"/>
</dbReference>
<dbReference type="InterPro" id="IPR052579">
    <property type="entry name" value="Zinc_finger_SWIM"/>
</dbReference>
<dbReference type="OrthoDB" id="128507at2759"/>
<dbReference type="EMBL" id="NBNE01013552">
    <property type="protein sequence ID" value="OWY95001.1"/>
    <property type="molecule type" value="Genomic_DNA"/>
</dbReference>
<comment type="caution">
    <text evidence="1">The sequence shown here is derived from an EMBL/GenBank/DDBJ whole genome shotgun (WGS) entry which is preliminary data.</text>
</comment>
<evidence type="ECO:0000313" key="2">
    <source>
        <dbReference type="Proteomes" id="UP000198211"/>
    </source>
</evidence>
<gene>
    <name evidence="1" type="ORF">PHMEG_00035115</name>
</gene>
<dbReference type="AlphaFoldDB" id="A0A225UPY8"/>
<evidence type="ECO:0008006" key="3">
    <source>
        <dbReference type="Google" id="ProtNLM"/>
    </source>
</evidence>
<sequence>MLLINLHYQLAAVFWKGFQSFGTHGRHSLNTSIAARNKRILAAQALAKRKKTKKQEVATGGAELPLSWETYSTTFLCTHAMPYDQKSSGKRKHSVVRKTECSARINVRVKLRPSGSDYHLVVKVVGGHDHPLTPHQWYNYSENRRIQDPELRHQVATMSKAGAKPKCILSYLRNKTGKNSFGKKLVYFLWY</sequence>
<proteinExistence type="predicted"/>